<keyword evidence="2" id="KW-1185">Reference proteome</keyword>
<reference evidence="1 2" key="1">
    <citation type="submission" date="2019-04" db="EMBL/GenBank/DDBJ databases">
        <title>High contiguity whole genome sequence and gene annotation resource for two Venturia nashicola isolates.</title>
        <authorList>
            <person name="Prokchorchik M."/>
            <person name="Won K."/>
            <person name="Lee Y."/>
            <person name="Choi E.D."/>
            <person name="Segonzac C."/>
            <person name="Sohn K.H."/>
        </authorList>
    </citation>
    <scope>NUCLEOTIDE SEQUENCE [LARGE SCALE GENOMIC DNA]</scope>
    <source>
        <strain evidence="1 2">PRI2</strain>
    </source>
</reference>
<accession>A0A4Z1ND44</accession>
<organism evidence="1 2">
    <name type="scientific">Venturia nashicola</name>
    <dbReference type="NCBI Taxonomy" id="86259"/>
    <lineage>
        <taxon>Eukaryota</taxon>
        <taxon>Fungi</taxon>
        <taxon>Dikarya</taxon>
        <taxon>Ascomycota</taxon>
        <taxon>Pezizomycotina</taxon>
        <taxon>Dothideomycetes</taxon>
        <taxon>Pleosporomycetidae</taxon>
        <taxon>Venturiales</taxon>
        <taxon>Venturiaceae</taxon>
        <taxon>Venturia</taxon>
    </lineage>
</organism>
<dbReference type="Proteomes" id="UP000298493">
    <property type="component" value="Unassembled WGS sequence"/>
</dbReference>
<sequence length="74" mass="8125">MVAKFRAFQSSCWTGDATAANANERKNEVQRSDMLATGNDSESGCFPHLYEYPPPGIIHEFSSQIDSAKVDAMP</sequence>
<evidence type="ECO:0000313" key="1">
    <source>
        <dbReference type="EMBL" id="TID13382.1"/>
    </source>
</evidence>
<gene>
    <name evidence="1" type="ORF">E6O75_ATG11298</name>
</gene>
<name>A0A4Z1ND44_9PEZI</name>
<evidence type="ECO:0000313" key="2">
    <source>
        <dbReference type="Proteomes" id="UP000298493"/>
    </source>
</evidence>
<proteinExistence type="predicted"/>
<comment type="caution">
    <text evidence="1">The sequence shown here is derived from an EMBL/GenBank/DDBJ whole genome shotgun (WGS) entry which is preliminary data.</text>
</comment>
<protein>
    <submittedName>
        <fullName evidence="1">Uncharacterized protein</fullName>
    </submittedName>
</protein>
<dbReference type="AlphaFoldDB" id="A0A4Z1ND44"/>
<dbReference type="EMBL" id="SNSC02000026">
    <property type="protein sequence ID" value="TID13382.1"/>
    <property type="molecule type" value="Genomic_DNA"/>
</dbReference>